<dbReference type="InterPro" id="IPR003871">
    <property type="entry name" value="RFA1B/D_OB_1st"/>
</dbReference>
<evidence type="ECO:0000313" key="3">
    <source>
        <dbReference type="Proteomes" id="UP001558713"/>
    </source>
</evidence>
<dbReference type="Pfam" id="PF02721">
    <property type="entry name" value="DUF223"/>
    <property type="match status" value="1"/>
</dbReference>
<evidence type="ECO:0000259" key="1">
    <source>
        <dbReference type="Pfam" id="PF02721"/>
    </source>
</evidence>
<comment type="caution">
    <text evidence="2">The sequence shown here is derived from an EMBL/GenBank/DDBJ whole genome shotgun (WGS) entry which is preliminary data.</text>
</comment>
<protein>
    <recommendedName>
        <fullName evidence="1">Replication protein A 70 kDa DNA-binding subunit B/D first OB fold domain-containing protein</fullName>
    </recommendedName>
</protein>
<dbReference type="AlphaFoldDB" id="A0ABD0ZU14"/>
<dbReference type="InterPro" id="IPR012340">
    <property type="entry name" value="NA-bd_OB-fold"/>
</dbReference>
<dbReference type="EMBL" id="JBANAX010000880">
    <property type="protein sequence ID" value="KAL1190126.1"/>
    <property type="molecule type" value="Genomic_DNA"/>
</dbReference>
<dbReference type="Gene3D" id="2.40.50.140">
    <property type="entry name" value="Nucleic acid-binding proteins"/>
    <property type="match status" value="1"/>
</dbReference>
<gene>
    <name evidence="2" type="ORF">V5N11_015547</name>
</gene>
<dbReference type="SUPFAM" id="SSF50249">
    <property type="entry name" value="Nucleic acid-binding proteins"/>
    <property type="match status" value="1"/>
</dbReference>
<feature type="domain" description="Replication protein A 70 kDa DNA-binding subunit B/D first OB fold" evidence="1">
    <location>
        <begin position="8"/>
        <end position="94"/>
    </location>
</feature>
<name>A0ABD0ZU14_CARAN</name>
<proteinExistence type="predicted"/>
<dbReference type="Proteomes" id="UP001558713">
    <property type="component" value="Unassembled WGS sequence"/>
</dbReference>
<accession>A0ABD0ZU14</accession>
<evidence type="ECO:0000313" key="2">
    <source>
        <dbReference type="EMBL" id="KAL1190126.1"/>
    </source>
</evidence>
<keyword evidence="3" id="KW-1185">Reference proteome</keyword>
<organism evidence="2 3">
    <name type="scientific">Cardamine amara subsp. amara</name>
    <dbReference type="NCBI Taxonomy" id="228776"/>
    <lineage>
        <taxon>Eukaryota</taxon>
        <taxon>Viridiplantae</taxon>
        <taxon>Streptophyta</taxon>
        <taxon>Embryophyta</taxon>
        <taxon>Tracheophyta</taxon>
        <taxon>Spermatophyta</taxon>
        <taxon>Magnoliopsida</taxon>
        <taxon>eudicotyledons</taxon>
        <taxon>Gunneridae</taxon>
        <taxon>Pentapetalae</taxon>
        <taxon>rosids</taxon>
        <taxon>malvids</taxon>
        <taxon>Brassicales</taxon>
        <taxon>Brassicaceae</taxon>
        <taxon>Cardamineae</taxon>
        <taxon>Cardamine</taxon>
    </lineage>
</organism>
<dbReference type="CDD" id="cd04480">
    <property type="entry name" value="RPA1_DBD_A_like"/>
    <property type="match status" value="1"/>
</dbReference>
<sequence>MAHLLANAIRVKVLKNFQRSFGPHNTVNQILVDSKGQKIHDIIDQDFTPRYNRKLIEGQWISITGFKFSVACGTFRHVPHRFVIHWESTTVVSPIPPITSGNYYSFASFKDVKSDILEIIYTMLVNFIGQVVRVGNDRKEGPPNRDWDAIYLELEDGEYDIF</sequence>
<reference evidence="2 3" key="1">
    <citation type="submission" date="2024-04" db="EMBL/GenBank/DDBJ databases">
        <title>Genome assembly C_amara_ONT_v2.</title>
        <authorList>
            <person name="Yant L."/>
            <person name="Moore C."/>
            <person name="Slenker M."/>
        </authorList>
    </citation>
    <scope>NUCLEOTIDE SEQUENCE [LARGE SCALE GENOMIC DNA]</scope>
    <source>
        <tissue evidence="2">Leaf</tissue>
    </source>
</reference>